<reference evidence="1" key="2">
    <citation type="journal article" date="2023" name="IMA Fungus">
        <title>Comparative genomic study of the Penicillium genus elucidates a diverse pangenome and 15 lateral gene transfer events.</title>
        <authorList>
            <person name="Petersen C."/>
            <person name="Sorensen T."/>
            <person name="Nielsen M.R."/>
            <person name="Sondergaard T.E."/>
            <person name="Sorensen J.L."/>
            <person name="Fitzpatrick D.A."/>
            <person name="Frisvad J.C."/>
            <person name="Nielsen K.L."/>
        </authorList>
    </citation>
    <scope>NUCLEOTIDE SEQUENCE</scope>
    <source>
        <strain evidence="1">IBT 20477</strain>
    </source>
</reference>
<sequence length="369" mass="40764">MSTSQENAEDARFIDILAHLPYACSAVERLAGGSVNCICRGSLLDPLPDGSRSVVIRQCSDVTRSAAELAFLQMAKDTGAFQHVLDNGVSVGPVHLYYFIPELQIQLVEDKVDSQLLKSFLLSPPSEPIIQDQIMSIGEAIGRWLACFHNWGRSRIEEQILKIFRRNEDLHCKTPSPLYEAVASQCEDKILRQAVLAALTKKDQRVQGVIHGDFSPRKYALSFRVHGHMLTETNSILIQYSSLPVGTELTVIDWETITYENQLHDFANMMAVVYIQHHFSGVGSFGPLIQGFVRGYRDLDADLFAEALILIGVWMLFFRQIMAGPGLSEASQIDPKGKLKGLAIDLISKGANGNVGSAEGELLKFLTSA</sequence>
<name>A0A9W9JKH4_9EURO</name>
<dbReference type="AlphaFoldDB" id="A0A9W9JKH4"/>
<organism evidence="1 2">
    <name type="scientific">Penicillium cf. viridicatum</name>
    <dbReference type="NCBI Taxonomy" id="2972119"/>
    <lineage>
        <taxon>Eukaryota</taxon>
        <taxon>Fungi</taxon>
        <taxon>Dikarya</taxon>
        <taxon>Ascomycota</taxon>
        <taxon>Pezizomycotina</taxon>
        <taxon>Eurotiomycetes</taxon>
        <taxon>Eurotiomycetidae</taxon>
        <taxon>Eurotiales</taxon>
        <taxon>Aspergillaceae</taxon>
        <taxon>Penicillium</taxon>
    </lineage>
</organism>
<keyword evidence="2" id="KW-1185">Reference proteome</keyword>
<evidence type="ECO:0000313" key="1">
    <source>
        <dbReference type="EMBL" id="KAJ5196575.1"/>
    </source>
</evidence>
<comment type="caution">
    <text evidence="1">The sequence shown here is derived from an EMBL/GenBank/DDBJ whole genome shotgun (WGS) entry which is preliminary data.</text>
</comment>
<evidence type="ECO:0008006" key="3">
    <source>
        <dbReference type="Google" id="ProtNLM"/>
    </source>
</evidence>
<dbReference type="InterPro" id="IPR011009">
    <property type="entry name" value="Kinase-like_dom_sf"/>
</dbReference>
<dbReference type="Gene3D" id="3.90.1200.10">
    <property type="match status" value="1"/>
</dbReference>
<reference evidence="1" key="1">
    <citation type="submission" date="2022-11" db="EMBL/GenBank/DDBJ databases">
        <authorList>
            <person name="Petersen C."/>
        </authorList>
    </citation>
    <scope>NUCLEOTIDE SEQUENCE</scope>
    <source>
        <strain evidence="1">IBT 20477</strain>
    </source>
</reference>
<dbReference type="EMBL" id="JAPQKQ010000005">
    <property type="protein sequence ID" value="KAJ5196575.1"/>
    <property type="molecule type" value="Genomic_DNA"/>
</dbReference>
<dbReference type="OrthoDB" id="25129at2759"/>
<proteinExistence type="predicted"/>
<dbReference type="SUPFAM" id="SSF56112">
    <property type="entry name" value="Protein kinase-like (PK-like)"/>
    <property type="match status" value="1"/>
</dbReference>
<protein>
    <recommendedName>
        <fullName evidence="3">Aminoglycoside phosphotransferase domain-containing protein</fullName>
    </recommendedName>
</protein>
<evidence type="ECO:0000313" key="2">
    <source>
        <dbReference type="Proteomes" id="UP001150942"/>
    </source>
</evidence>
<gene>
    <name evidence="1" type="ORF">N7449_007054</name>
</gene>
<dbReference type="Proteomes" id="UP001150942">
    <property type="component" value="Unassembled WGS sequence"/>
</dbReference>
<accession>A0A9W9JKH4</accession>